<dbReference type="PANTHER" id="PTHR30399">
    <property type="entry name" value="UNCHARACTERIZED PROTEIN YGJP"/>
    <property type="match status" value="1"/>
</dbReference>
<dbReference type="Gene3D" id="3.30.2010.10">
    <property type="entry name" value="Metalloproteases ('zincins'), catalytic domain"/>
    <property type="match status" value="1"/>
</dbReference>
<evidence type="ECO:0000313" key="2">
    <source>
        <dbReference type="EMBL" id="SPJ26291.1"/>
    </source>
</evidence>
<dbReference type="OrthoDB" id="9795402at2"/>
<proteinExistence type="predicted"/>
<dbReference type="PANTHER" id="PTHR30399:SF1">
    <property type="entry name" value="UTP PYROPHOSPHATASE"/>
    <property type="match status" value="1"/>
</dbReference>
<keyword evidence="3" id="KW-1185">Reference proteome</keyword>
<protein>
    <recommendedName>
        <fullName evidence="1">YgjP-like metallopeptidase domain-containing protein</fullName>
    </recommendedName>
</protein>
<evidence type="ECO:0000313" key="3">
    <source>
        <dbReference type="Proteomes" id="UP000244912"/>
    </source>
</evidence>
<gene>
    <name evidence="2" type="ORF">PAA8504_04148</name>
</gene>
<reference evidence="2 3" key="1">
    <citation type="submission" date="2018-03" db="EMBL/GenBank/DDBJ databases">
        <authorList>
            <person name="Keele B.F."/>
        </authorList>
    </citation>
    <scope>NUCLEOTIDE SEQUENCE [LARGE SCALE GENOMIC DNA]</scope>
    <source>
        <strain evidence="2 3">CECT 8504</strain>
    </source>
</reference>
<dbReference type="InterPro" id="IPR002725">
    <property type="entry name" value="YgjP-like_metallopeptidase"/>
</dbReference>
<accession>A0A2R8C1L8</accession>
<organism evidence="2 3">
    <name type="scientific">Palleronia abyssalis</name>
    <dbReference type="NCBI Taxonomy" id="1501240"/>
    <lineage>
        <taxon>Bacteria</taxon>
        <taxon>Pseudomonadati</taxon>
        <taxon>Pseudomonadota</taxon>
        <taxon>Alphaproteobacteria</taxon>
        <taxon>Rhodobacterales</taxon>
        <taxon>Roseobacteraceae</taxon>
        <taxon>Palleronia</taxon>
    </lineage>
</organism>
<sequence length="232" mass="25843">MDSTSSSVKVLPGNPPVELVLRRSARARRMTLRVSSLDGRVSLTRPSFVSEAEAMAFAAEKADWLRKAVGRTVAPRTIAMGVAVPVAGVERPILPGRPGIGEAGVMVRENRPVGPQVAAILREVARARLTEASRRYADRLGVKIGRITLRDTRSRWGSCTARGDLMYSWRLVMAPPDVLDYVAAHEVAHLRHMDHSPAYWRVVESVRPDWRDQRAWLRLHGGTLHAWRFDGD</sequence>
<dbReference type="CDD" id="cd07344">
    <property type="entry name" value="M48_yhfN_like"/>
    <property type="match status" value="1"/>
</dbReference>
<dbReference type="AlphaFoldDB" id="A0A2R8C1L8"/>
<feature type="domain" description="YgjP-like metallopeptidase" evidence="1">
    <location>
        <begin position="29"/>
        <end position="218"/>
    </location>
</feature>
<dbReference type="Pfam" id="PF01863">
    <property type="entry name" value="YgjP-like"/>
    <property type="match status" value="1"/>
</dbReference>
<dbReference type="InterPro" id="IPR053136">
    <property type="entry name" value="UTP_pyrophosphatase-like"/>
</dbReference>
<evidence type="ECO:0000259" key="1">
    <source>
        <dbReference type="Pfam" id="PF01863"/>
    </source>
</evidence>
<name>A0A2R8C1L8_9RHOB</name>
<dbReference type="RefSeq" id="WP_108895989.1">
    <property type="nucleotide sequence ID" value="NZ_ONZF01000016.1"/>
</dbReference>
<dbReference type="EMBL" id="ONZF01000016">
    <property type="protein sequence ID" value="SPJ26291.1"/>
    <property type="molecule type" value="Genomic_DNA"/>
</dbReference>
<dbReference type="Proteomes" id="UP000244912">
    <property type="component" value="Unassembled WGS sequence"/>
</dbReference>